<evidence type="ECO:0000313" key="8">
    <source>
        <dbReference type="Proteomes" id="UP000294682"/>
    </source>
</evidence>
<dbReference type="InterPro" id="IPR006073">
    <property type="entry name" value="GTP-bd"/>
</dbReference>
<dbReference type="Proteomes" id="UP000294682">
    <property type="component" value="Unassembled WGS sequence"/>
</dbReference>
<feature type="domain" description="G" evidence="6">
    <location>
        <begin position="132"/>
        <end position="193"/>
    </location>
</feature>
<dbReference type="InterPro" id="IPR016478">
    <property type="entry name" value="GTPase_MTG1"/>
</dbReference>
<dbReference type="GO" id="GO:0003924">
    <property type="term" value="F:GTPase activity"/>
    <property type="evidence" value="ECO:0007669"/>
    <property type="project" value="TreeGrafter"/>
</dbReference>
<dbReference type="InterPro" id="IPR027417">
    <property type="entry name" value="P-loop_NTPase"/>
</dbReference>
<sequence length="293" mass="32686">MAYIMAQSQIPSIQWFPGHMAKTRRLMKDSLRLVDVVVELIDARIPRASRNPELHAIIGNKPHLVLLNKADSADERVTAEWCAYFKKKGIVAIPTDCRSGKGLSQFTGAVEETLRELTERRRKKGMQGSPIRMMIVGIPNVGKSSLINRLCGTRRAKVEDRPGVTRGKQWVSLQNGMELLDMPGVLWPKFEDQAVAEHLAFVGSIKDDVLDIELLAVRLLELLARDYPQQLCERYKLEPGSLEGADGYTLLEAVGRKRGMLMPGGVVNTERAAIMLLDEFRGGVMGKVSLERP</sequence>
<organism evidence="7 8">
    <name type="scientific">Harryflintia acetispora</name>
    <dbReference type="NCBI Taxonomy" id="1849041"/>
    <lineage>
        <taxon>Bacteria</taxon>
        <taxon>Bacillati</taxon>
        <taxon>Bacillota</taxon>
        <taxon>Clostridia</taxon>
        <taxon>Eubacteriales</taxon>
        <taxon>Oscillospiraceae</taxon>
        <taxon>Harryflintia</taxon>
    </lineage>
</organism>
<comment type="function">
    <text evidence="4">Required for a late step of 50S ribosomal subunit assembly. Has GTPase activity.</text>
</comment>
<dbReference type="Pfam" id="PF01926">
    <property type="entry name" value="MMR_HSR1"/>
    <property type="match status" value="1"/>
</dbReference>
<protein>
    <recommendedName>
        <fullName evidence="1 4">Ribosome biogenesis GTPase A</fullName>
    </recommendedName>
</protein>
<feature type="binding site" evidence="5">
    <location>
        <begin position="140"/>
        <end position="145"/>
    </location>
    <ligand>
        <name>GTP</name>
        <dbReference type="ChEBI" id="CHEBI:37565"/>
    </ligand>
</feature>
<dbReference type="FunFam" id="3.40.50.300:FF:000590">
    <property type="entry name" value="Ribosome biogenesis GTPase A"/>
    <property type="match status" value="1"/>
</dbReference>
<keyword evidence="3 4" id="KW-0342">GTP-binding</keyword>
<dbReference type="CDD" id="cd01856">
    <property type="entry name" value="YlqF"/>
    <property type="match status" value="1"/>
</dbReference>
<dbReference type="PRINTS" id="PR00326">
    <property type="entry name" value="GTP1OBG"/>
</dbReference>
<evidence type="ECO:0000256" key="5">
    <source>
        <dbReference type="PIRSR" id="PIRSR006230-1"/>
    </source>
</evidence>
<dbReference type="NCBIfam" id="TIGR03596">
    <property type="entry name" value="GTPase_YlqF"/>
    <property type="match status" value="1"/>
</dbReference>
<feature type="binding site" evidence="5">
    <location>
        <position position="184"/>
    </location>
    <ligand>
        <name>GTP</name>
        <dbReference type="ChEBI" id="CHEBI:37565"/>
    </ligand>
</feature>
<comment type="similarity">
    <text evidence="4">Belongs to the TRAFAC class YlqF/YawG GTPase family. MTG1 subfamily.</text>
</comment>
<dbReference type="PANTHER" id="PTHR45782">
    <property type="entry name" value="MITOCHONDRIAL RIBOSOME-ASSOCIATED GTPASE 1"/>
    <property type="match status" value="1"/>
</dbReference>
<dbReference type="EMBL" id="SLUK01000015">
    <property type="protein sequence ID" value="TCL41099.1"/>
    <property type="molecule type" value="Genomic_DNA"/>
</dbReference>
<keyword evidence="8" id="KW-1185">Reference proteome</keyword>
<dbReference type="PIRSF" id="PIRSF006230">
    <property type="entry name" value="MG442"/>
    <property type="match status" value="1"/>
</dbReference>
<comment type="subcellular location">
    <subcellularLocation>
        <location evidence="4">Cytoplasm</location>
    </subcellularLocation>
</comment>
<dbReference type="AlphaFoldDB" id="A0A9X8UGG7"/>
<keyword evidence="2 4" id="KW-0547">Nucleotide-binding</keyword>
<keyword evidence="4" id="KW-0963">Cytoplasm</keyword>
<accession>A0A9X8UGG7</accession>
<reference evidence="7 8" key="1">
    <citation type="submission" date="2019-03" db="EMBL/GenBank/DDBJ databases">
        <title>Genomic Encyclopedia of Type Strains, Phase IV (KMG-IV): sequencing the most valuable type-strain genomes for metagenomic binning, comparative biology and taxonomic classification.</title>
        <authorList>
            <person name="Goeker M."/>
        </authorList>
    </citation>
    <scope>NUCLEOTIDE SEQUENCE [LARGE SCALE GENOMIC DNA]</scope>
    <source>
        <strain evidence="7 8">DSM 100433</strain>
    </source>
</reference>
<dbReference type="InterPro" id="IPR023179">
    <property type="entry name" value="GTP-bd_ortho_bundle_sf"/>
</dbReference>
<evidence type="ECO:0000256" key="2">
    <source>
        <dbReference type="ARBA" id="ARBA00022741"/>
    </source>
</evidence>
<evidence type="ECO:0000256" key="1">
    <source>
        <dbReference type="ARBA" id="ARBA00014898"/>
    </source>
</evidence>
<evidence type="ECO:0000256" key="3">
    <source>
        <dbReference type="ARBA" id="ARBA00023134"/>
    </source>
</evidence>
<feature type="binding site" evidence="5">
    <location>
        <begin position="68"/>
        <end position="71"/>
    </location>
    <ligand>
        <name>GTP</name>
        <dbReference type="ChEBI" id="CHEBI:37565"/>
    </ligand>
</feature>
<dbReference type="InterPro" id="IPR019991">
    <property type="entry name" value="GTP-bd_ribosome_bgen"/>
</dbReference>
<gene>
    <name evidence="7" type="ORF">EDD78_11532</name>
</gene>
<comment type="caution">
    <text evidence="7">The sequence shown here is derived from an EMBL/GenBank/DDBJ whole genome shotgun (WGS) entry which is preliminary data.</text>
</comment>
<name>A0A9X8UGG7_9FIRM</name>
<evidence type="ECO:0000313" key="7">
    <source>
        <dbReference type="EMBL" id="TCL41099.1"/>
    </source>
</evidence>
<dbReference type="PANTHER" id="PTHR45782:SF4">
    <property type="entry name" value="MITOCHONDRIAL RIBOSOME-ASSOCIATED GTPASE 1"/>
    <property type="match status" value="1"/>
</dbReference>
<dbReference type="Gene3D" id="1.10.1580.10">
    <property type="match status" value="1"/>
</dbReference>
<evidence type="ECO:0000256" key="4">
    <source>
        <dbReference type="PIRNR" id="PIRNR006230"/>
    </source>
</evidence>
<evidence type="ECO:0000259" key="6">
    <source>
        <dbReference type="Pfam" id="PF01926"/>
    </source>
</evidence>
<proteinExistence type="inferred from homology"/>
<dbReference type="SUPFAM" id="SSF52540">
    <property type="entry name" value="P-loop containing nucleoside triphosphate hydrolases"/>
    <property type="match status" value="1"/>
</dbReference>
<dbReference type="GO" id="GO:0005525">
    <property type="term" value="F:GTP binding"/>
    <property type="evidence" value="ECO:0007669"/>
    <property type="project" value="UniProtKB-KW"/>
</dbReference>
<dbReference type="GO" id="GO:0005737">
    <property type="term" value="C:cytoplasm"/>
    <property type="evidence" value="ECO:0007669"/>
    <property type="project" value="UniProtKB-SubCell"/>
</dbReference>
<dbReference type="Gene3D" id="3.40.50.300">
    <property type="entry name" value="P-loop containing nucleotide triphosphate hydrolases"/>
    <property type="match status" value="1"/>
</dbReference>
<dbReference type="GO" id="GO:0006412">
    <property type="term" value="P:translation"/>
    <property type="evidence" value="ECO:0007669"/>
    <property type="project" value="TreeGrafter"/>
</dbReference>